<dbReference type="InterPro" id="IPR045659">
    <property type="entry name" value="LptD_2"/>
</dbReference>
<name>A0A382WCY3_9ZZZZ</name>
<organism evidence="2">
    <name type="scientific">marine metagenome</name>
    <dbReference type="NCBI Taxonomy" id="408172"/>
    <lineage>
        <taxon>unclassified sequences</taxon>
        <taxon>metagenomes</taxon>
        <taxon>ecological metagenomes</taxon>
    </lineage>
</organism>
<sequence>GSLNYRFSRQFLDGGLSFRRYWREDGSTEFAMDTRHSWTFDERTDFRISSRFASSNDFVRENSFNPREVTQSIDSEGGFNRRFDWGALSFSANRKQYLSDDRTEWTLPSLNLSLSPVTLLRAPSSDARFWNNMTWSGASGFRRNLVDRVQPETFSFAGANTAASQGSIRSNLSLGRLTFGQSVSLTEDQTRDVPEALLLLGDSVGTADMLTGAPARDIAKANLRWNTSLNYQQQLIGSTTLTPRLSLSGSMFRSDTSSLAENFVTVPSRVSLGAQLKT</sequence>
<feature type="non-terminal residue" evidence="2">
    <location>
        <position position="278"/>
    </location>
</feature>
<dbReference type="AlphaFoldDB" id="A0A382WCY3"/>
<feature type="non-terminal residue" evidence="2">
    <location>
        <position position="1"/>
    </location>
</feature>
<reference evidence="2" key="1">
    <citation type="submission" date="2018-05" db="EMBL/GenBank/DDBJ databases">
        <authorList>
            <person name="Lanie J.A."/>
            <person name="Ng W.-L."/>
            <person name="Kazmierczak K.M."/>
            <person name="Andrzejewski T.M."/>
            <person name="Davidsen T.M."/>
            <person name="Wayne K.J."/>
            <person name="Tettelin H."/>
            <person name="Glass J.I."/>
            <person name="Rusch D."/>
            <person name="Podicherti R."/>
            <person name="Tsui H.-C.T."/>
            <person name="Winkler M.E."/>
        </authorList>
    </citation>
    <scope>NUCLEOTIDE SEQUENCE</scope>
</reference>
<proteinExistence type="predicted"/>
<accession>A0A382WCY3</accession>
<evidence type="ECO:0000259" key="1">
    <source>
        <dbReference type="Pfam" id="PF19838"/>
    </source>
</evidence>
<dbReference type="Pfam" id="PF19838">
    <property type="entry name" value="LptD_2"/>
    <property type="match status" value="1"/>
</dbReference>
<protein>
    <recommendedName>
        <fullName evidence="1">LPS-assembly protein LptD central domain-containing protein</fullName>
    </recommendedName>
</protein>
<dbReference type="EMBL" id="UINC01158780">
    <property type="protein sequence ID" value="SVD56504.1"/>
    <property type="molecule type" value="Genomic_DNA"/>
</dbReference>
<gene>
    <name evidence="2" type="ORF">METZ01_LOCUS409358</name>
</gene>
<feature type="domain" description="LPS-assembly protein LptD central" evidence="1">
    <location>
        <begin position="1"/>
        <end position="154"/>
    </location>
</feature>
<evidence type="ECO:0000313" key="2">
    <source>
        <dbReference type="EMBL" id="SVD56504.1"/>
    </source>
</evidence>